<evidence type="ECO:0000259" key="8">
    <source>
        <dbReference type="Pfam" id="PF13359"/>
    </source>
</evidence>
<reference evidence="10 11" key="1">
    <citation type="journal article" date="2017" name="Nat. Commun.">
        <title>Genome assembly with in vitro proximity ligation data and whole-genome triplication in lettuce.</title>
        <authorList>
            <person name="Reyes-Chin-Wo S."/>
            <person name="Wang Z."/>
            <person name="Yang X."/>
            <person name="Kozik A."/>
            <person name="Arikit S."/>
            <person name="Song C."/>
            <person name="Xia L."/>
            <person name="Froenicke L."/>
            <person name="Lavelle D.O."/>
            <person name="Truco M.J."/>
            <person name="Xia R."/>
            <person name="Zhu S."/>
            <person name="Xu C."/>
            <person name="Xu H."/>
            <person name="Xu X."/>
            <person name="Cox K."/>
            <person name="Korf I."/>
            <person name="Meyers B.C."/>
            <person name="Michelmore R.W."/>
        </authorList>
    </citation>
    <scope>NUCLEOTIDE SEQUENCE [LARGE SCALE GENOMIC DNA]</scope>
    <source>
        <strain evidence="11">cv. Salinas</strain>
        <tissue evidence="10">Seedlings</tissue>
    </source>
</reference>
<accession>A0A9R1UPD3</accession>
<keyword evidence="11" id="KW-1185">Reference proteome</keyword>
<dbReference type="InterPro" id="IPR027806">
    <property type="entry name" value="HARBI1_dom"/>
</dbReference>
<evidence type="ECO:0000259" key="9">
    <source>
        <dbReference type="Pfam" id="PF26138"/>
    </source>
</evidence>
<comment type="caution">
    <text evidence="10">The sequence shown here is derived from an EMBL/GenBank/DDBJ whole genome shotgun (WGS) entry which is preliminary data.</text>
</comment>
<feature type="domain" description="DDE Tnp4" evidence="8">
    <location>
        <begin position="105"/>
        <end position="168"/>
    </location>
</feature>
<feature type="domain" description="DUF8040" evidence="9">
    <location>
        <begin position="2"/>
        <end position="48"/>
    </location>
</feature>
<protein>
    <recommendedName>
        <fullName evidence="12">DDE Tnp4 domain-containing protein</fullName>
    </recommendedName>
</protein>
<evidence type="ECO:0000256" key="6">
    <source>
        <dbReference type="ARBA" id="ARBA00022801"/>
    </source>
</evidence>
<comment type="subcellular location">
    <subcellularLocation>
        <location evidence="2">Nucleus</location>
    </subcellularLocation>
</comment>
<organism evidence="10 11">
    <name type="scientific">Lactuca sativa</name>
    <name type="common">Garden lettuce</name>
    <dbReference type="NCBI Taxonomy" id="4236"/>
    <lineage>
        <taxon>Eukaryota</taxon>
        <taxon>Viridiplantae</taxon>
        <taxon>Streptophyta</taxon>
        <taxon>Embryophyta</taxon>
        <taxon>Tracheophyta</taxon>
        <taxon>Spermatophyta</taxon>
        <taxon>Magnoliopsida</taxon>
        <taxon>eudicotyledons</taxon>
        <taxon>Gunneridae</taxon>
        <taxon>Pentapetalae</taxon>
        <taxon>asterids</taxon>
        <taxon>campanulids</taxon>
        <taxon>Asterales</taxon>
        <taxon>Asteraceae</taxon>
        <taxon>Cichorioideae</taxon>
        <taxon>Cichorieae</taxon>
        <taxon>Lactucinae</taxon>
        <taxon>Lactuca</taxon>
    </lineage>
</organism>
<evidence type="ECO:0000256" key="5">
    <source>
        <dbReference type="ARBA" id="ARBA00022723"/>
    </source>
</evidence>
<dbReference type="Pfam" id="PF13359">
    <property type="entry name" value="DDE_Tnp_4"/>
    <property type="match status" value="1"/>
</dbReference>
<keyword evidence="7" id="KW-0539">Nucleus</keyword>
<evidence type="ECO:0000256" key="2">
    <source>
        <dbReference type="ARBA" id="ARBA00004123"/>
    </source>
</evidence>
<dbReference type="AlphaFoldDB" id="A0A9R1UPD3"/>
<dbReference type="PANTHER" id="PTHR22930:SF228">
    <property type="entry name" value="PROTEIN ALP1-LIKE"/>
    <property type="match status" value="1"/>
</dbReference>
<dbReference type="Proteomes" id="UP000235145">
    <property type="component" value="Unassembled WGS sequence"/>
</dbReference>
<evidence type="ECO:0000256" key="3">
    <source>
        <dbReference type="ARBA" id="ARBA00006958"/>
    </source>
</evidence>
<proteinExistence type="inferred from homology"/>
<evidence type="ECO:0008006" key="12">
    <source>
        <dbReference type="Google" id="ProtNLM"/>
    </source>
</evidence>
<gene>
    <name evidence="10" type="ORF">LSAT_V11C800441560</name>
</gene>
<dbReference type="InterPro" id="IPR045249">
    <property type="entry name" value="HARBI1-like"/>
</dbReference>
<keyword evidence="5" id="KW-0479">Metal-binding</keyword>
<name>A0A9R1UPD3_LACSA</name>
<sequence>MTSKQAGEAWMSEILNGHLIRCINAFCMSASLFRQLCEDLENNYGLKQMIEYHRAFHDVLESICGRSKGFMGLAREYIRPKYATFHSIYHLILKMIVDVCLISRGRKGVPTFNVMAVCDFDMCFTFISVGWEGSAHDTRVFLHTIETPSMNFPKPPEGKYYVVDKGYPD</sequence>
<dbReference type="PANTHER" id="PTHR22930">
    <property type="match status" value="1"/>
</dbReference>
<evidence type="ECO:0000313" key="10">
    <source>
        <dbReference type="EMBL" id="KAJ0191255.1"/>
    </source>
</evidence>
<dbReference type="Pfam" id="PF26138">
    <property type="entry name" value="DUF8040"/>
    <property type="match status" value="1"/>
</dbReference>
<keyword evidence="4" id="KW-0540">Nuclease</keyword>
<dbReference type="GO" id="GO:0016787">
    <property type="term" value="F:hydrolase activity"/>
    <property type="evidence" value="ECO:0007669"/>
    <property type="project" value="UniProtKB-KW"/>
</dbReference>
<evidence type="ECO:0000256" key="1">
    <source>
        <dbReference type="ARBA" id="ARBA00001968"/>
    </source>
</evidence>
<evidence type="ECO:0000256" key="7">
    <source>
        <dbReference type="ARBA" id="ARBA00023242"/>
    </source>
</evidence>
<dbReference type="InterPro" id="IPR058353">
    <property type="entry name" value="DUF8040"/>
</dbReference>
<dbReference type="GO" id="GO:0046872">
    <property type="term" value="F:metal ion binding"/>
    <property type="evidence" value="ECO:0007669"/>
    <property type="project" value="UniProtKB-KW"/>
</dbReference>
<comment type="cofactor">
    <cofactor evidence="1">
        <name>a divalent metal cation</name>
        <dbReference type="ChEBI" id="CHEBI:60240"/>
    </cofactor>
</comment>
<dbReference type="EMBL" id="NBSK02000008">
    <property type="protein sequence ID" value="KAJ0191255.1"/>
    <property type="molecule type" value="Genomic_DNA"/>
</dbReference>
<dbReference type="GO" id="GO:0005634">
    <property type="term" value="C:nucleus"/>
    <property type="evidence" value="ECO:0007669"/>
    <property type="project" value="UniProtKB-SubCell"/>
</dbReference>
<keyword evidence="6" id="KW-0378">Hydrolase</keyword>
<evidence type="ECO:0000313" key="11">
    <source>
        <dbReference type="Proteomes" id="UP000235145"/>
    </source>
</evidence>
<comment type="similarity">
    <text evidence="3">Belongs to the HARBI1 family.</text>
</comment>
<evidence type="ECO:0000256" key="4">
    <source>
        <dbReference type="ARBA" id="ARBA00022722"/>
    </source>
</evidence>
<dbReference type="GO" id="GO:0004518">
    <property type="term" value="F:nuclease activity"/>
    <property type="evidence" value="ECO:0007669"/>
    <property type="project" value="UniProtKB-KW"/>
</dbReference>